<evidence type="ECO:0008006" key="4">
    <source>
        <dbReference type="Google" id="ProtNLM"/>
    </source>
</evidence>
<dbReference type="AlphaFoldDB" id="A0A7R7XNL0"/>
<dbReference type="Gene3D" id="2.60.40.640">
    <property type="match status" value="1"/>
</dbReference>
<dbReference type="Proteomes" id="UP000654913">
    <property type="component" value="Chromosome 4"/>
</dbReference>
<sequence>MSVAGPSLRIVLDRDPLGKPYKPGDTISGRVCRTLATVAPEANLTVTLHGRSTSKVSDTKVSLDCLGPPVSYVLLAGAPVHIPRSGEGGSWPFAMTIPALVSDIRSPSQQKHYPAPGGTLETPFPPPGTFHFNGESIWTGEGGAASINYYVEARLDLLHQCNGRNVRDTLTAKATFDLRNVNPGAPIADFSMKTSTRQCSISTYRLIPGVGDLSFSQNLRQSLNSSKVPRFTFKVILSLPSTLQVGNGNTIPISITIVPNFQCTSEIVHGVPQEIFFRAFRLKVKASTTARAERYTDSRTTPGRNLIPLGSVSSLGPPGRTISIIPGIETESVPLNIGEMLMVNTAQSNLHPDFRTYNISRTNSLRWELDGSVAGEDFSLSSSHSVKILPASGEVAEPAGLEGLGGLGELGEIGEPGGEELPGYSKVKEPPPAYNL</sequence>
<dbReference type="InterPro" id="IPR014752">
    <property type="entry name" value="Arrestin-like_C"/>
</dbReference>
<proteinExistence type="predicted"/>
<feature type="region of interest" description="Disordered" evidence="1">
    <location>
        <begin position="406"/>
        <end position="436"/>
    </location>
</feature>
<dbReference type="RefSeq" id="XP_041556738.1">
    <property type="nucleotide sequence ID" value="XM_041704121.1"/>
</dbReference>
<dbReference type="OrthoDB" id="2333384at2759"/>
<evidence type="ECO:0000256" key="1">
    <source>
        <dbReference type="SAM" id="MobiDB-lite"/>
    </source>
</evidence>
<reference evidence="2" key="2">
    <citation type="submission" date="2021-02" db="EMBL/GenBank/DDBJ databases">
        <title>Aspergillus puulaauensis MK2 genome sequence.</title>
        <authorList>
            <person name="Futagami T."/>
            <person name="Mori K."/>
            <person name="Kadooka C."/>
            <person name="Tanaka T."/>
        </authorList>
    </citation>
    <scope>NUCLEOTIDE SEQUENCE</scope>
    <source>
        <strain evidence="2">MK2</strain>
    </source>
</reference>
<dbReference type="KEGG" id="apuu:APUU_40988S"/>
<protein>
    <recommendedName>
        <fullName evidence="4">Arrestin-like N-terminal domain-containing protein</fullName>
    </recommendedName>
</protein>
<evidence type="ECO:0000313" key="3">
    <source>
        <dbReference type="Proteomes" id="UP000654913"/>
    </source>
</evidence>
<name>A0A7R7XNL0_9EURO</name>
<reference evidence="2" key="1">
    <citation type="submission" date="2021-01" db="EMBL/GenBank/DDBJ databases">
        <authorList>
            <consortium name="Aspergillus puulaauensis MK2 genome sequencing consortium"/>
            <person name="Kazuki M."/>
            <person name="Futagami T."/>
        </authorList>
    </citation>
    <scope>NUCLEOTIDE SEQUENCE</scope>
    <source>
        <strain evidence="2">MK2</strain>
    </source>
</reference>
<feature type="compositionally biased region" description="Gly residues" evidence="1">
    <location>
        <begin position="406"/>
        <end position="416"/>
    </location>
</feature>
<keyword evidence="3" id="KW-1185">Reference proteome</keyword>
<organism evidence="2 3">
    <name type="scientific">Aspergillus puulaauensis</name>
    <dbReference type="NCBI Taxonomy" id="1220207"/>
    <lineage>
        <taxon>Eukaryota</taxon>
        <taxon>Fungi</taxon>
        <taxon>Dikarya</taxon>
        <taxon>Ascomycota</taxon>
        <taxon>Pezizomycotina</taxon>
        <taxon>Eurotiomycetes</taxon>
        <taxon>Eurotiomycetidae</taxon>
        <taxon>Eurotiales</taxon>
        <taxon>Aspergillaceae</taxon>
        <taxon>Aspergillus</taxon>
    </lineage>
</organism>
<gene>
    <name evidence="2" type="ORF">APUU_40988S</name>
</gene>
<dbReference type="EMBL" id="AP024446">
    <property type="protein sequence ID" value="BCS24544.1"/>
    <property type="molecule type" value="Genomic_DNA"/>
</dbReference>
<dbReference type="GeneID" id="64974549"/>
<evidence type="ECO:0000313" key="2">
    <source>
        <dbReference type="EMBL" id="BCS24544.1"/>
    </source>
</evidence>
<accession>A0A7R7XNL0</accession>